<dbReference type="PATRIC" id="fig|1641812.3.peg.390"/>
<proteinExistence type="predicted"/>
<evidence type="ECO:0000313" key="2">
    <source>
        <dbReference type="Proteomes" id="UP000034103"/>
    </source>
</evidence>
<sequence length="39" mass="4343">MELAKGKSILLSIDASLLLDEFAELEGVVLTIEDKLRRI</sequence>
<reference evidence="1 2" key="1">
    <citation type="journal article" date="2015" name="Genome Announc.">
        <title>Complete Genome Sequence of Microcystis aeruginosa NIES-2549, a Bloom-Forming Cyanobacterium from Lake Kasumigaura, Japan.</title>
        <authorList>
            <person name="Yamaguchi H."/>
            <person name="Suzuki S."/>
            <person name="Tanabe Y."/>
            <person name="Osana Y."/>
            <person name="Shimura Y."/>
            <person name="Ishida K."/>
            <person name="Kawachi M."/>
        </authorList>
    </citation>
    <scope>NUCLEOTIDE SEQUENCE [LARGE SCALE GENOMIC DNA]</scope>
    <source>
        <strain evidence="1 2">NIES-2549</strain>
    </source>
</reference>
<dbReference type="AlphaFoldDB" id="A0A0F6U1U4"/>
<organism evidence="1 2">
    <name type="scientific">Microcystis aeruginosa NIES-2549</name>
    <dbReference type="NCBI Taxonomy" id="1641812"/>
    <lineage>
        <taxon>Bacteria</taxon>
        <taxon>Bacillati</taxon>
        <taxon>Cyanobacteriota</taxon>
        <taxon>Cyanophyceae</taxon>
        <taxon>Oscillatoriophycideae</taxon>
        <taxon>Chroococcales</taxon>
        <taxon>Microcystaceae</taxon>
        <taxon>Microcystis</taxon>
    </lineage>
</organism>
<accession>A0A0F6U1U4</accession>
<name>A0A0F6U1U4_MICAE</name>
<dbReference type="HOGENOM" id="CLU_3312689_0_0_3"/>
<dbReference type="EMBL" id="CP011304">
    <property type="protein sequence ID" value="AKE62736.1"/>
    <property type="molecule type" value="Genomic_DNA"/>
</dbReference>
<protein>
    <submittedName>
        <fullName evidence="1">Uncharacterized protein</fullName>
    </submittedName>
</protein>
<gene>
    <name evidence="1" type="ORF">MYAER_0374</name>
</gene>
<evidence type="ECO:0000313" key="1">
    <source>
        <dbReference type="EMBL" id="AKE62736.1"/>
    </source>
</evidence>
<dbReference type="Proteomes" id="UP000034103">
    <property type="component" value="Chromosome"/>
</dbReference>